<evidence type="ECO:0000313" key="2">
    <source>
        <dbReference type="EMBL" id="ETJ17333.1"/>
    </source>
</evidence>
<dbReference type="AlphaFoldDB" id="W1WGQ9"/>
<organism evidence="2">
    <name type="scientific">human gut metagenome</name>
    <dbReference type="NCBI Taxonomy" id="408170"/>
    <lineage>
        <taxon>unclassified sequences</taxon>
        <taxon>metagenomes</taxon>
        <taxon>organismal metagenomes</taxon>
    </lineage>
</organism>
<dbReference type="CDD" id="cd10456">
    <property type="entry name" value="GIY-YIG_UPF0213"/>
    <property type="match status" value="1"/>
</dbReference>
<dbReference type="Pfam" id="PF01541">
    <property type="entry name" value="GIY-YIG"/>
    <property type="match status" value="1"/>
</dbReference>
<comment type="caution">
    <text evidence="2">The sequence shown here is derived from an EMBL/GenBank/DDBJ whole genome shotgun (WGS) entry which is preliminary data.</text>
</comment>
<reference evidence="2" key="1">
    <citation type="submission" date="2013-12" db="EMBL/GenBank/DDBJ databases">
        <title>A Varibaculum cambriense genome reconstructed from a premature infant gut community with otherwise low bacterial novelty that shifts toward anaerobic metabolism during the third week of life.</title>
        <authorList>
            <person name="Brown C.T."/>
            <person name="Sharon I."/>
            <person name="Thomas B.C."/>
            <person name="Castelle C.J."/>
            <person name="Morowitz M.J."/>
            <person name="Banfield J.F."/>
        </authorList>
    </citation>
    <scope>NUCLEOTIDE SEQUENCE</scope>
</reference>
<dbReference type="InterPro" id="IPR000305">
    <property type="entry name" value="GIY-YIG_endonuc"/>
</dbReference>
<feature type="domain" description="GIY-YIG" evidence="1">
    <location>
        <begin position="1"/>
        <end position="75"/>
    </location>
</feature>
<accession>W1WGQ9</accession>
<proteinExistence type="predicted"/>
<dbReference type="PANTHER" id="PTHR34477:SF1">
    <property type="entry name" value="UPF0213 PROTEIN YHBQ"/>
    <property type="match status" value="1"/>
</dbReference>
<evidence type="ECO:0000259" key="1">
    <source>
        <dbReference type="PROSITE" id="PS50164"/>
    </source>
</evidence>
<dbReference type="InterPro" id="IPR050190">
    <property type="entry name" value="UPF0213_domain"/>
</dbReference>
<dbReference type="InterPro" id="IPR035901">
    <property type="entry name" value="GIY-YIG_endonuc_sf"/>
</dbReference>
<sequence>MYYVYMIRCLDESIYTGYTNNLKKRYKEHIRGKSCKYTGTKGVKRLETYFTFDTSTEARRLENFIKKQSKTKKEKIVQNPTKFKAEIKGRFA</sequence>
<dbReference type="SUPFAM" id="SSF82771">
    <property type="entry name" value="GIY-YIG endonuclease"/>
    <property type="match status" value="1"/>
</dbReference>
<name>W1WGQ9_9ZZZZ</name>
<gene>
    <name evidence="2" type="ORF">Q604_UNBc4C00002G0018</name>
</gene>
<dbReference type="EMBL" id="AZMM01018783">
    <property type="protein sequence ID" value="ETJ17333.1"/>
    <property type="molecule type" value="Genomic_DNA"/>
</dbReference>
<dbReference type="PROSITE" id="PS50164">
    <property type="entry name" value="GIY_YIG"/>
    <property type="match status" value="1"/>
</dbReference>
<dbReference type="Gene3D" id="3.40.1440.10">
    <property type="entry name" value="GIY-YIG endonuclease"/>
    <property type="match status" value="1"/>
</dbReference>
<dbReference type="SMART" id="SM00465">
    <property type="entry name" value="GIYc"/>
    <property type="match status" value="1"/>
</dbReference>
<dbReference type="PANTHER" id="PTHR34477">
    <property type="entry name" value="UPF0213 PROTEIN YHBQ"/>
    <property type="match status" value="1"/>
</dbReference>
<protein>
    <submittedName>
        <fullName evidence="2">GIY-YIG catalytic protein</fullName>
    </submittedName>
</protein>